<organism evidence="1 2">
    <name type="scientific">Hermanssonia centrifuga</name>
    <dbReference type="NCBI Taxonomy" id="98765"/>
    <lineage>
        <taxon>Eukaryota</taxon>
        <taxon>Fungi</taxon>
        <taxon>Dikarya</taxon>
        <taxon>Basidiomycota</taxon>
        <taxon>Agaricomycotina</taxon>
        <taxon>Agaricomycetes</taxon>
        <taxon>Polyporales</taxon>
        <taxon>Meruliaceae</taxon>
        <taxon>Hermanssonia</taxon>
    </lineage>
</organism>
<accession>A0A2R6NGD7</accession>
<comment type="caution">
    <text evidence="1">The sequence shown here is derived from an EMBL/GenBank/DDBJ whole genome shotgun (WGS) entry which is preliminary data.</text>
</comment>
<evidence type="ECO:0000313" key="1">
    <source>
        <dbReference type="EMBL" id="PSR71318.1"/>
    </source>
</evidence>
<sequence>MVDTVQLPDGHEQDLSQPCFDRILHAYTKANMYTGTPWMVTSEGKDSSGSPFEHVSLAL</sequence>
<dbReference type="Proteomes" id="UP000186601">
    <property type="component" value="Unassembled WGS sequence"/>
</dbReference>
<proteinExistence type="predicted"/>
<gene>
    <name evidence="1" type="ORF">PHLCEN_2v12832</name>
</gene>
<protein>
    <submittedName>
        <fullName evidence="1">Uncharacterized protein</fullName>
    </submittedName>
</protein>
<dbReference type="AlphaFoldDB" id="A0A2R6NGD7"/>
<evidence type="ECO:0000313" key="2">
    <source>
        <dbReference type="Proteomes" id="UP000186601"/>
    </source>
</evidence>
<keyword evidence="2" id="KW-1185">Reference proteome</keyword>
<name>A0A2R6NGD7_9APHY</name>
<dbReference type="EMBL" id="MLYV02001289">
    <property type="protein sequence ID" value="PSR71318.1"/>
    <property type="molecule type" value="Genomic_DNA"/>
</dbReference>
<reference evidence="1 2" key="1">
    <citation type="submission" date="2018-02" db="EMBL/GenBank/DDBJ databases">
        <title>Genome sequence of the basidiomycete white-rot fungus Phlebia centrifuga.</title>
        <authorList>
            <person name="Granchi Z."/>
            <person name="Peng M."/>
            <person name="de Vries R.P."/>
            <person name="Hilden K."/>
            <person name="Makela M.R."/>
            <person name="Grigoriev I."/>
            <person name="Riley R."/>
        </authorList>
    </citation>
    <scope>NUCLEOTIDE SEQUENCE [LARGE SCALE GENOMIC DNA]</scope>
    <source>
        <strain evidence="1 2">FBCC195</strain>
    </source>
</reference>